<evidence type="ECO:0000256" key="4">
    <source>
        <dbReference type="ARBA" id="ARBA00012179"/>
    </source>
</evidence>
<sequence>MVRIKHRYLLVNILYPDPKTSNVQMKAKPGEDAPYAMQFRQPSSDKMDGKVLFRLIKDNVAELFGDYGSGKIAGSLQVKYFSQATSTAIIRVSRDHYRLVWSALTFTTRLPKPLLQPCVVQVVRVSGTIKKAEEEAIRRARIGILRAQRASKGLTGGVLTTRKPTNGAEAGAQAEADDDIDASMIDGIEDGNEPGDVDEDDGE</sequence>
<feature type="region of interest" description="Disordered" evidence="10">
    <location>
        <begin position="155"/>
        <end position="203"/>
    </location>
</feature>
<evidence type="ECO:0000256" key="3">
    <source>
        <dbReference type="ARBA" id="ARBA00010800"/>
    </source>
</evidence>
<dbReference type="InterPro" id="IPR002759">
    <property type="entry name" value="Pop5/Rpp14/Rnp2-like"/>
</dbReference>
<evidence type="ECO:0000256" key="9">
    <source>
        <dbReference type="ARBA" id="ARBA00055200"/>
    </source>
</evidence>
<proteinExistence type="inferred from homology"/>
<dbReference type="GO" id="GO:0005730">
    <property type="term" value="C:nucleolus"/>
    <property type="evidence" value="ECO:0007669"/>
    <property type="project" value="TreeGrafter"/>
</dbReference>
<keyword evidence="6 11" id="KW-0378">Hydrolase</keyword>
<reference evidence="11" key="1">
    <citation type="submission" date="2023-07" db="EMBL/GenBank/DDBJ databases">
        <title>Black Yeasts Isolated from many extreme environments.</title>
        <authorList>
            <person name="Coleine C."/>
            <person name="Stajich J.E."/>
            <person name="Selbmann L."/>
        </authorList>
    </citation>
    <scope>NUCLEOTIDE SEQUENCE</scope>
    <source>
        <strain evidence="11">CCFEE 5485</strain>
    </source>
</reference>
<evidence type="ECO:0000313" key="12">
    <source>
        <dbReference type="Proteomes" id="UP001274830"/>
    </source>
</evidence>
<organism evidence="11 12">
    <name type="scientific">Recurvomyces mirabilis</name>
    <dbReference type="NCBI Taxonomy" id="574656"/>
    <lineage>
        <taxon>Eukaryota</taxon>
        <taxon>Fungi</taxon>
        <taxon>Dikarya</taxon>
        <taxon>Ascomycota</taxon>
        <taxon>Pezizomycotina</taxon>
        <taxon>Dothideomycetes</taxon>
        <taxon>Dothideomycetidae</taxon>
        <taxon>Mycosphaerellales</taxon>
        <taxon>Teratosphaeriaceae</taxon>
        <taxon>Recurvomyces</taxon>
    </lineage>
</organism>
<keyword evidence="5" id="KW-0819">tRNA processing</keyword>
<dbReference type="GeneID" id="89958964"/>
<dbReference type="GO" id="GO:0004526">
    <property type="term" value="F:ribonuclease P activity"/>
    <property type="evidence" value="ECO:0007669"/>
    <property type="project" value="UniProtKB-EC"/>
</dbReference>
<protein>
    <recommendedName>
        <fullName evidence="8">Ribonuclease P/MRP protein subunit POP5</fullName>
        <ecNumber evidence="4">3.1.26.5</ecNumber>
    </recommendedName>
</protein>
<evidence type="ECO:0000256" key="6">
    <source>
        <dbReference type="ARBA" id="ARBA00022801"/>
    </source>
</evidence>
<comment type="similarity">
    <text evidence="3">Belongs to the eukaryotic/archaeal RNase P protein component 2 family.</text>
</comment>
<accession>A0AAE0WUP7</accession>
<evidence type="ECO:0000256" key="10">
    <source>
        <dbReference type="SAM" id="MobiDB-lite"/>
    </source>
</evidence>
<dbReference type="EC" id="3.1.26.5" evidence="4"/>
<evidence type="ECO:0000256" key="2">
    <source>
        <dbReference type="ARBA" id="ARBA00004123"/>
    </source>
</evidence>
<dbReference type="AlphaFoldDB" id="A0AAE0WUP7"/>
<dbReference type="Gene3D" id="3.30.70.3250">
    <property type="entry name" value="Ribonuclease P, Pop5 subunit"/>
    <property type="match status" value="1"/>
</dbReference>
<dbReference type="EMBL" id="JAUTXT010000005">
    <property type="protein sequence ID" value="KAK3678162.1"/>
    <property type="molecule type" value="Genomic_DNA"/>
</dbReference>
<evidence type="ECO:0000256" key="1">
    <source>
        <dbReference type="ARBA" id="ARBA00000928"/>
    </source>
</evidence>
<dbReference type="GO" id="GO:0033204">
    <property type="term" value="F:ribonuclease P RNA binding"/>
    <property type="evidence" value="ECO:0007669"/>
    <property type="project" value="TreeGrafter"/>
</dbReference>
<gene>
    <name evidence="11" type="primary">POP5</name>
    <name evidence="11" type="ORF">LTR78_002258</name>
</gene>
<dbReference type="GO" id="GO:0001682">
    <property type="term" value="P:tRNA 5'-leader removal"/>
    <property type="evidence" value="ECO:0007669"/>
    <property type="project" value="InterPro"/>
</dbReference>
<dbReference type="GO" id="GO:0000460">
    <property type="term" value="P:maturation of 5.8S rRNA"/>
    <property type="evidence" value="ECO:0007669"/>
    <property type="project" value="UniProtKB-ARBA"/>
</dbReference>
<evidence type="ECO:0000256" key="5">
    <source>
        <dbReference type="ARBA" id="ARBA00022694"/>
    </source>
</evidence>
<dbReference type="SUPFAM" id="SSF160350">
    <property type="entry name" value="Rnp2-like"/>
    <property type="match status" value="1"/>
</dbReference>
<dbReference type="PANTHER" id="PTHR15441:SF2">
    <property type="entry name" value="RIBONUCLEASE P_MRP PROTEIN SUBUNIT POP5"/>
    <property type="match status" value="1"/>
</dbReference>
<comment type="caution">
    <text evidence="11">The sequence shown here is derived from an EMBL/GenBank/DDBJ whole genome shotgun (WGS) entry which is preliminary data.</text>
</comment>
<comment type="subcellular location">
    <subcellularLocation>
        <location evidence="2">Nucleus</location>
    </subcellularLocation>
</comment>
<dbReference type="PANTHER" id="PTHR15441">
    <property type="entry name" value="RIBONUCLEASE P PROTEIN SUBUNIT P14"/>
    <property type="match status" value="1"/>
</dbReference>
<dbReference type="FunFam" id="3.30.70.3250:FF:000004">
    <property type="entry name" value="Ribonuclease P/MRP protein subunit POP5"/>
    <property type="match status" value="1"/>
</dbReference>
<dbReference type="InterPro" id="IPR038085">
    <property type="entry name" value="Rnp2-like_sf"/>
</dbReference>
<keyword evidence="12" id="KW-1185">Reference proteome</keyword>
<dbReference type="GO" id="GO:0000172">
    <property type="term" value="C:ribonuclease MRP complex"/>
    <property type="evidence" value="ECO:0007669"/>
    <property type="project" value="TreeGrafter"/>
</dbReference>
<feature type="compositionally biased region" description="Acidic residues" evidence="10">
    <location>
        <begin position="175"/>
        <end position="203"/>
    </location>
</feature>
<evidence type="ECO:0000256" key="7">
    <source>
        <dbReference type="ARBA" id="ARBA00023242"/>
    </source>
</evidence>
<dbReference type="RefSeq" id="XP_064698298.1">
    <property type="nucleotide sequence ID" value="XM_064834434.1"/>
</dbReference>
<dbReference type="Proteomes" id="UP001274830">
    <property type="component" value="Unassembled WGS sequence"/>
</dbReference>
<evidence type="ECO:0000256" key="8">
    <source>
        <dbReference type="ARBA" id="ARBA00044198"/>
    </source>
</evidence>
<evidence type="ECO:0000313" key="11">
    <source>
        <dbReference type="EMBL" id="KAK3678162.1"/>
    </source>
</evidence>
<comment type="catalytic activity">
    <reaction evidence="1">
        <text>Endonucleolytic cleavage of RNA, removing 5'-extranucleotides from tRNA precursor.</text>
        <dbReference type="EC" id="3.1.26.5"/>
    </reaction>
</comment>
<dbReference type="Pfam" id="PF01900">
    <property type="entry name" value="RNase_P_Rpp14"/>
    <property type="match status" value="1"/>
</dbReference>
<dbReference type="GO" id="GO:0030681">
    <property type="term" value="C:multimeric ribonuclease P complex"/>
    <property type="evidence" value="ECO:0007669"/>
    <property type="project" value="TreeGrafter"/>
</dbReference>
<name>A0AAE0WUP7_9PEZI</name>
<comment type="function">
    <text evidence="9">Component of ribonuclease P, a protein complex that generates mature tRNA molecules by cleaving their 5'-ends. Also a component of RNase MRP, which cleaves pre-rRNA sequences.</text>
</comment>
<keyword evidence="7" id="KW-0539">Nucleus</keyword>